<gene>
    <name evidence="2" type="ORF">H7F21_01855</name>
</gene>
<name>A0A842ILH7_9FLAO</name>
<comment type="caution">
    <text evidence="2">The sequence shown here is derived from an EMBL/GenBank/DDBJ whole genome shotgun (WGS) entry which is preliminary data.</text>
</comment>
<evidence type="ECO:0000256" key="1">
    <source>
        <dbReference type="SAM" id="Phobius"/>
    </source>
</evidence>
<keyword evidence="1" id="KW-0472">Membrane</keyword>
<accession>A0A842ILH7</accession>
<keyword evidence="3" id="KW-1185">Reference proteome</keyword>
<keyword evidence="1" id="KW-0812">Transmembrane</keyword>
<dbReference type="Proteomes" id="UP000533900">
    <property type="component" value="Unassembled WGS sequence"/>
</dbReference>
<dbReference type="EMBL" id="JACLCP010000001">
    <property type="protein sequence ID" value="MBC2843820.1"/>
    <property type="molecule type" value="Genomic_DNA"/>
</dbReference>
<proteinExistence type="predicted"/>
<keyword evidence="1" id="KW-1133">Transmembrane helix</keyword>
<feature type="transmembrane region" description="Helical" evidence="1">
    <location>
        <begin position="120"/>
        <end position="141"/>
    </location>
</feature>
<evidence type="ECO:0000313" key="3">
    <source>
        <dbReference type="Proteomes" id="UP000533900"/>
    </source>
</evidence>
<organism evidence="2 3">
    <name type="scientific">Winogradskyella flava</name>
    <dbReference type="NCBI Taxonomy" id="1884876"/>
    <lineage>
        <taxon>Bacteria</taxon>
        <taxon>Pseudomonadati</taxon>
        <taxon>Bacteroidota</taxon>
        <taxon>Flavobacteriia</taxon>
        <taxon>Flavobacteriales</taxon>
        <taxon>Flavobacteriaceae</taxon>
        <taxon>Winogradskyella</taxon>
    </lineage>
</organism>
<feature type="transmembrane region" description="Helical" evidence="1">
    <location>
        <begin position="147"/>
        <end position="169"/>
    </location>
</feature>
<protein>
    <submittedName>
        <fullName evidence="2">Uncharacterized protein</fullName>
    </submittedName>
</protein>
<sequence>MKEFEDIRIKWQNQANKQAPNNGAKKVIEKTRRLKSGQRLTSIILSITVAILVIFFFYVKAYSMQTMTIGLGIMILSVIVRILMELLSLRQLKQIKYDLSLGKFKEEMIAYYKVRLRTHYIFTPIILVLYVIGFVILMPLFKSALSTGFYTYIKVSGLIVLVVGAYLIFMQIKKELFVLRSLIA</sequence>
<dbReference type="RefSeq" id="WP_185787533.1">
    <property type="nucleotide sequence ID" value="NZ_JACLCP010000001.1"/>
</dbReference>
<dbReference type="AlphaFoldDB" id="A0A842ILH7"/>
<feature type="transmembrane region" description="Helical" evidence="1">
    <location>
        <begin position="40"/>
        <end position="59"/>
    </location>
</feature>
<feature type="transmembrane region" description="Helical" evidence="1">
    <location>
        <begin position="65"/>
        <end position="84"/>
    </location>
</feature>
<evidence type="ECO:0000313" key="2">
    <source>
        <dbReference type="EMBL" id="MBC2843820.1"/>
    </source>
</evidence>
<reference evidence="2" key="1">
    <citation type="submission" date="2020-08" db="EMBL/GenBank/DDBJ databases">
        <title>Winogradskyella ouciana sp. nov., isolated from the hadal seawater of the Mariana Trench.</title>
        <authorList>
            <person name="He X."/>
        </authorList>
    </citation>
    <scope>NUCLEOTIDE SEQUENCE [LARGE SCALE GENOMIC DNA]</scope>
    <source>
        <strain evidence="2">KCTC 52348</strain>
    </source>
</reference>